<protein>
    <submittedName>
        <fullName evidence="1">G2-specific serine/threonine protein kinase</fullName>
        <ecNumber evidence="1">2.7.11.1</ecNumber>
    </submittedName>
</protein>
<keyword evidence="1" id="KW-0418">Kinase</keyword>
<reference evidence="1" key="1">
    <citation type="submission" date="2024-02" db="EMBL/GenBank/DDBJ databases">
        <title>Metagenome Assembled Genome of Zalaria obscura JY119.</title>
        <authorList>
            <person name="Vighnesh L."/>
            <person name="Jagadeeshwari U."/>
            <person name="Venkata Ramana C."/>
            <person name="Sasikala C."/>
        </authorList>
    </citation>
    <scope>NUCLEOTIDE SEQUENCE</scope>
    <source>
        <strain evidence="1">JY119</strain>
    </source>
</reference>
<organism evidence="1 2">
    <name type="scientific">Zalaria obscura</name>
    <dbReference type="NCBI Taxonomy" id="2024903"/>
    <lineage>
        <taxon>Eukaryota</taxon>
        <taxon>Fungi</taxon>
        <taxon>Dikarya</taxon>
        <taxon>Ascomycota</taxon>
        <taxon>Pezizomycotina</taxon>
        <taxon>Dothideomycetes</taxon>
        <taxon>Dothideomycetidae</taxon>
        <taxon>Dothideales</taxon>
        <taxon>Zalariaceae</taxon>
        <taxon>Zalaria</taxon>
    </lineage>
</organism>
<dbReference type="EMBL" id="JAMKPW020000015">
    <property type="protein sequence ID" value="KAK8210312.1"/>
    <property type="molecule type" value="Genomic_DNA"/>
</dbReference>
<accession>A0ACC3SF14</accession>
<evidence type="ECO:0000313" key="2">
    <source>
        <dbReference type="Proteomes" id="UP001320706"/>
    </source>
</evidence>
<dbReference type="Proteomes" id="UP001320706">
    <property type="component" value="Unassembled WGS sequence"/>
</dbReference>
<gene>
    <name evidence="1" type="primary">KIN3</name>
    <name evidence="1" type="ORF">M8818_003480</name>
</gene>
<keyword evidence="1" id="KW-0808">Transferase</keyword>
<keyword evidence="1" id="KW-0723">Serine/threonine-protein kinase</keyword>
<sequence length="742" mass="82710">MANTEADKYEVLEKIGQGSFGVIRKVRRKADGYILCRKEICYTRMSAKERQQLQAELSILQQLRHPNIVAYYEREHIKSSHDLHIYMEYCGNGDLGLMIKDLKARNEYAEEEVVWTVFAQLVSALYKCHSGEDPPPVDGNNLVLAKNVGPIKSKQAGQGQIVIHRDLKPDNVFLGEGNAVKLGDFGLSRIMSANDFASTYVGTPFYMSPEINANERYSLYSDIWALGCIIYELCSREPPFNARNHLELAQKIRLGKVAPLPPQYSRDLREVVNLCLQVNPNSRPDTAYLLNLPRVKLARKTQESVMILQRHIAAKDQAIAALKDAQKTIARLEAERESDKQVIHDQISNKLRLEWEAKATLVINEREEALKEHFNTIFEQRLTEEVEKRLASLPNSQTSSLNGEQLNLIVPPPRSSTPTAALDEPRPSSFSTEEEDFPSGTDLTSLSLEDSPLVQRTKPLKKSSRTPFTRARTLANPNEVAPSPMDIHMADPSPMSIACLSLSPRRENQGSKLRQPALRGNIFEKAAAREPGVTLFPTSEEEDEDDEIDSLSPIRSKAGGSRDKDPFKALAQPAGRPSISRQRTMPVQMHTRLNSTPNLAAPLTSYRRTPSAVDLNAVERPGSAGTSPLRKGLVSRLAVSPNRKAPPPPSQPSATALSAKKSKDNMFRAMHRNNLQGRTLVELHQARGIPVEEEEKKISGGAIKTAARMAENTVPVWDPERDEMPSPFLIKSRRPMSAAALR</sequence>
<evidence type="ECO:0000313" key="1">
    <source>
        <dbReference type="EMBL" id="KAK8210312.1"/>
    </source>
</evidence>
<dbReference type="EC" id="2.7.11.1" evidence="1"/>
<proteinExistence type="predicted"/>
<comment type="caution">
    <text evidence="1">The sequence shown here is derived from an EMBL/GenBank/DDBJ whole genome shotgun (WGS) entry which is preliminary data.</text>
</comment>
<keyword evidence="2" id="KW-1185">Reference proteome</keyword>
<name>A0ACC3SF14_9PEZI</name>